<proteinExistence type="predicted"/>
<reference evidence="2" key="1">
    <citation type="submission" date="2015-05" db="EMBL/GenBank/DDBJ databases">
        <authorList>
            <person name="Fogelqvist Johan"/>
        </authorList>
    </citation>
    <scope>NUCLEOTIDE SEQUENCE [LARGE SCALE GENOMIC DNA]</scope>
</reference>
<sequence>MLTRLVLQTAVRTLSIVKPTRDLRTRLTTAAAGMSDAETRDLNHFIDLLEHCLALNPEKRIKPLDALKHPFFTARLPPAKR</sequence>
<dbReference type="InterPro" id="IPR011009">
    <property type="entry name" value="Kinase-like_dom_sf"/>
</dbReference>
<evidence type="ECO:0000313" key="2">
    <source>
        <dbReference type="Proteomes" id="UP000045706"/>
    </source>
</evidence>
<gene>
    <name evidence="1" type="ORF">BN1723_002861</name>
</gene>
<organism evidence="1 2">
    <name type="scientific">Verticillium longisporum</name>
    <name type="common">Verticillium dahliae var. longisporum</name>
    <dbReference type="NCBI Taxonomy" id="100787"/>
    <lineage>
        <taxon>Eukaryota</taxon>
        <taxon>Fungi</taxon>
        <taxon>Dikarya</taxon>
        <taxon>Ascomycota</taxon>
        <taxon>Pezizomycotina</taxon>
        <taxon>Sordariomycetes</taxon>
        <taxon>Hypocreomycetidae</taxon>
        <taxon>Glomerellales</taxon>
        <taxon>Plectosphaerellaceae</taxon>
        <taxon>Verticillium</taxon>
    </lineage>
</organism>
<dbReference type="Gene3D" id="1.10.510.10">
    <property type="entry name" value="Transferase(Phosphotransferase) domain 1"/>
    <property type="match status" value="1"/>
</dbReference>
<protein>
    <recommendedName>
        <fullName evidence="3">Protein kinase domain-containing protein</fullName>
    </recommendedName>
</protein>
<dbReference type="Proteomes" id="UP000045706">
    <property type="component" value="Unassembled WGS sequence"/>
</dbReference>
<evidence type="ECO:0008006" key="3">
    <source>
        <dbReference type="Google" id="ProtNLM"/>
    </source>
</evidence>
<name>A0A0G4LK42_VERLO</name>
<dbReference type="SUPFAM" id="SSF56112">
    <property type="entry name" value="Protein kinase-like (PK-like)"/>
    <property type="match status" value="1"/>
</dbReference>
<dbReference type="AlphaFoldDB" id="A0A0G4LK42"/>
<accession>A0A0G4LK42</accession>
<evidence type="ECO:0000313" key="1">
    <source>
        <dbReference type="EMBL" id="CRK22422.1"/>
    </source>
</evidence>
<dbReference type="EMBL" id="CVQI01013335">
    <property type="protein sequence ID" value="CRK22422.1"/>
    <property type="molecule type" value="Genomic_DNA"/>
</dbReference>